<protein>
    <submittedName>
        <fullName evidence="1">Uncharacterized protein</fullName>
    </submittedName>
</protein>
<comment type="caution">
    <text evidence="1">The sequence shown here is derived from an EMBL/GenBank/DDBJ whole genome shotgun (WGS) entry which is preliminary data.</text>
</comment>
<keyword evidence="2" id="KW-1185">Reference proteome</keyword>
<dbReference type="Proteomes" id="UP000077628">
    <property type="component" value="Unassembled WGS sequence"/>
</dbReference>
<dbReference type="EMBL" id="LUUK01000162">
    <property type="protein sequence ID" value="OAI19064.1"/>
    <property type="molecule type" value="Genomic_DNA"/>
</dbReference>
<gene>
    <name evidence="1" type="ORF">A1355_04955</name>
</gene>
<reference evidence="2" key="1">
    <citation type="submission" date="2016-03" db="EMBL/GenBank/DDBJ databases">
        <authorList>
            <person name="Heylen K."/>
            <person name="De Vos P."/>
            <person name="Vekeman B."/>
        </authorList>
    </citation>
    <scope>NUCLEOTIDE SEQUENCE [LARGE SCALE GENOMIC DNA]</scope>
    <source>
        <strain evidence="2">R-45383</strain>
    </source>
</reference>
<evidence type="ECO:0000313" key="2">
    <source>
        <dbReference type="Proteomes" id="UP000077628"/>
    </source>
</evidence>
<sequence>MPTSDEVLKLIGLHSDQLSKLNSGEPISQEISEGNEKELATITAIYLEYPLQSVTEFIKNNYISVMHGDVLAHGRIPENASTDTFKAFYFHEAQTSEALALLNAEPGDHLNLSASEIEELSEIRKKQHDAKQQDLLFSISKVYQKILYNRWRQYKDHGIEGISEYSREDENVKPGLELKGALKSCKVLSGLFADLFNDLNNYPNHFSLGVEESYYWLNRALEDRQTAILGHHVFQETSLGVIVVDRQFYVSHSYNTTHDILGVVPYLNGTLIFHAVRTSTDQVLGAGSIIRHSLGRKFLKAELLHRLLKLKQSVERDQRTEDNRFQTNLWFFADYSA</sequence>
<accession>A0A177NND7</accession>
<organism evidence="1 2">
    <name type="scientific">Methylomonas koyamae</name>
    <dbReference type="NCBI Taxonomy" id="702114"/>
    <lineage>
        <taxon>Bacteria</taxon>
        <taxon>Pseudomonadati</taxon>
        <taxon>Pseudomonadota</taxon>
        <taxon>Gammaproteobacteria</taxon>
        <taxon>Methylococcales</taxon>
        <taxon>Methylococcaceae</taxon>
        <taxon>Methylomonas</taxon>
    </lineage>
</organism>
<evidence type="ECO:0000313" key="1">
    <source>
        <dbReference type="EMBL" id="OAI19064.1"/>
    </source>
</evidence>
<proteinExistence type="predicted"/>
<dbReference type="AlphaFoldDB" id="A0A177NND7"/>
<name>A0A177NND7_9GAMM</name>